<dbReference type="Pfam" id="PF01507">
    <property type="entry name" value="PAPS_reduct"/>
    <property type="match status" value="1"/>
</dbReference>
<feature type="domain" description="Phosphoadenosine phosphosulphate reductase" evidence="13">
    <location>
        <begin position="99"/>
        <end position="183"/>
    </location>
</feature>
<reference evidence="14 15" key="1">
    <citation type="submission" date="2024-02" db="EMBL/GenBank/DDBJ databases">
        <title>A chromosome-level genome assembly of Drosophila madeirensis, a fruit fly species endemic to Madeira island.</title>
        <authorList>
            <person name="Tomihara K."/>
            <person name="Llopart A."/>
            <person name="Yamamoto D."/>
        </authorList>
    </citation>
    <scope>NUCLEOTIDE SEQUENCE [LARGE SCALE GENOMIC DNA]</scope>
    <source>
        <strain evidence="14 15">RF1</strain>
    </source>
</reference>
<dbReference type="InterPro" id="IPR014729">
    <property type="entry name" value="Rossmann-like_a/b/a_fold"/>
</dbReference>
<name>A0AAU9FDJ8_DROMD</name>
<keyword evidence="7" id="KW-0547">Nucleotide-binding</keyword>
<dbReference type="InterPro" id="IPR002500">
    <property type="entry name" value="PAPS_reduct_dom"/>
</dbReference>
<dbReference type="GO" id="GO:0003919">
    <property type="term" value="F:FMN adenylyltransferase activity"/>
    <property type="evidence" value="ECO:0007669"/>
    <property type="project" value="UniProtKB-EC"/>
</dbReference>
<keyword evidence="15" id="KW-1185">Reference proteome</keyword>
<evidence type="ECO:0000256" key="1">
    <source>
        <dbReference type="ARBA" id="ARBA00004726"/>
    </source>
</evidence>
<keyword evidence="5" id="KW-0808">Transferase</keyword>
<dbReference type="EC" id="2.7.7.2" evidence="2"/>
<comment type="pathway">
    <text evidence="1">Cofactor biosynthesis; FAD biosynthesis; FAD from FMN: step 1/1.</text>
</comment>
<dbReference type="Proteomes" id="UP001500889">
    <property type="component" value="Chromosome U"/>
</dbReference>
<evidence type="ECO:0000256" key="8">
    <source>
        <dbReference type="ARBA" id="ARBA00022827"/>
    </source>
</evidence>
<evidence type="ECO:0000256" key="10">
    <source>
        <dbReference type="ARBA" id="ARBA00031145"/>
    </source>
</evidence>
<evidence type="ECO:0000256" key="12">
    <source>
        <dbReference type="ARBA" id="ARBA00049494"/>
    </source>
</evidence>
<dbReference type="PANTHER" id="PTHR23293">
    <property type="entry name" value="FAD SYNTHETASE-RELATED FMN ADENYLYLTRANSFERASE"/>
    <property type="match status" value="1"/>
</dbReference>
<evidence type="ECO:0000256" key="6">
    <source>
        <dbReference type="ARBA" id="ARBA00022695"/>
    </source>
</evidence>
<dbReference type="EMBL" id="AP029264">
    <property type="protein sequence ID" value="BFF93745.1"/>
    <property type="molecule type" value="Genomic_DNA"/>
</dbReference>
<keyword evidence="8" id="KW-0274">FAD</keyword>
<evidence type="ECO:0000256" key="9">
    <source>
        <dbReference type="ARBA" id="ARBA00022840"/>
    </source>
</evidence>
<dbReference type="CDD" id="cd23948">
    <property type="entry name" value="FAD_synthase"/>
    <property type="match status" value="1"/>
</dbReference>
<evidence type="ECO:0000256" key="4">
    <source>
        <dbReference type="ARBA" id="ARBA00022643"/>
    </source>
</evidence>
<evidence type="ECO:0000256" key="7">
    <source>
        <dbReference type="ARBA" id="ARBA00022741"/>
    </source>
</evidence>
<keyword evidence="4" id="KW-0288">FMN</keyword>
<keyword evidence="6" id="KW-0548">Nucleotidyltransferase</keyword>
<dbReference type="GO" id="GO:0005524">
    <property type="term" value="F:ATP binding"/>
    <property type="evidence" value="ECO:0007669"/>
    <property type="project" value="UniProtKB-KW"/>
</dbReference>
<dbReference type="GO" id="GO:0006747">
    <property type="term" value="P:FAD biosynthetic process"/>
    <property type="evidence" value="ECO:0007669"/>
    <property type="project" value="TreeGrafter"/>
</dbReference>
<sequence length="222" mass="25694">MHLPPAERSLDRRDMVELANETIKRALEIYEPGEIMLCFNGGKDCTVLLDLLAKLSTPPLQAVYVKSADTFEELDKFVENCPERYQLQIKRYEGALKVAIKQAVGEHPKVRAMFLGCRRTDTSCSQLTEMVASDIGWPAMMRIFPLLEWSYHDIWNYIRAHKLPYCYLYDQGYTSLGDRSTTHLNPSLLYYDKEHGEQIYRAAHELQDIRLERASRDENGQA</sequence>
<gene>
    <name evidence="14" type="ORF">DMAD_11534</name>
</gene>
<accession>A0AAU9FDJ8</accession>
<keyword evidence="3" id="KW-0285">Flavoprotein</keyword>
<organism evidence="14 15">
    <name type="scientific">Drosophila madeirensis</name>
    <name type="common">Fruit fly</name>
    <dbReference type="NCBI Taxonomy" id="30013"/>
    <lineage>
        <taxon>Eukaryota</taxon>
        <taxon>Metazoa</taxon>
        <taxon>Ecdysozoa</taxon>
        <taxon>Arthropoda</taxon>
        <taxon>Hexapoda</taxon>
        <taxon>Insecta</taxon>
        <taxon>Pterygota</taxon>
        <taxon>Neoptera</taxon>
        <taxon>Endopterygota</taxon>
        <taxon>Diptera</taxon>
        <taxon>Brachycera</taxon>
        <taxon>Muscomorpha</taxon>
        <taxon>Ephydroidea</taxon>
        <taxon>Drosophilidae</taxon>
        <taxon>Drosophila</taxon>
        <taxon>Sophophora</taxon>
    </lineage>
</organism>
<protein>
    <recommendedName>
        <fullName evidence="2">FAD synthase</fullName>
        <ecNumber evidence="2">2.7.7.2</ecNumber>
    </recommendedName>
    <alternativeName>
        <fullName evidence="10">FAD pyrophosphorylase</fullName>
    </alternativeName>
    <alternativeName>
        <fullName evidence="11">FMN adenylyltransferase</fullName>
    </alternativeName>
</protein>
<comment type="catalytic activity">
    <reaction evidence="12">
        <text>FMN + ATP + H(+) = FAD + diphosphate</text>
        <dbReference type="Rhea" id="RHEA:17237"/>
        <dbReference type="ChEBI" id="CHEBI:15378"/>
        <dbReference type="ChEBI" id="CHEBI:30616"/>
        <dbReference type="ChEBI" id="CHEBI:33019"/>
        <dbReference type="ChEBI" id="CHEBI:57692"/>
        <dbReference type="ChEBI" id="CHEBI:58210"/>
        <dbReference type="EC" id="2.7.7.2"/>
    </reaction>
</comment>
<evidence type="ECO:0000256" key="11">
    <source>
        <dbReference type="ARBA" id="ARBA00031871"/>
    </source>
</evidence>
<keyword evidence="9" id="KW-0067">ATP-binding</keyword>
<dbReference type="PANTHER" id="PTHR23293:SF9">
    <property type="entry name" value="FAD SYNTHASE"/>
    <property type="match status" value="1"/>
</dbReference>
<evidence type="ECO:0000256" key="5">
    <source>
        <dbReference type="ARBA" id="ARBA00022679"/>
    </source>
</evidence>
<evidence type="ECO:0000259" key="13">
    <source>
        <dbReference type="Pfam" id="PF01507"/>
    </source>
</evidence>
<proteinExistence type="predicted"/>
<evidence type="ECO:0000313" key="14">
    <source>
        <dbReference type="EMBL" id="BFF93745.1"/>
    </source>
</evidence>
<evidence type="ECO:0000256" key="2">
    <source>
        <dbReference type="ARBA" id="ARBA00012393"/>
    </source>
</evidence>
<dbReference type="AlphaFoldDB" id="A0AAU9FDJ8"/>
<dbReference type="SUPFAM" id="SSF52402">
    <property type="entry name" value="Adenine nucleotide alpha hydrolases-like"/>
    <property type="match status" value="1"/>
</dbReference>
<evidence type="ECO:0000256" key="3">
    <source>
        <dbReference type="ARBA" id="ARBA00022630"/>
    </source>
</evidence>
<evidence type="ECO:0000313" key="15">
    <source>
        <dbReference type="Proteomes" id="UP001500889"/>
    </source>
</evidence>
<dbReference type="Gene3D" id="3.40.50.620">
    <property type="entry name" value="HUPs"/>
    <property type="match status" value="1"/>
</dbReference>